<dbReference type="InterPro" id="IPR013108">
    <property type="entry name" value="Amidohydro_3"/>
</dbReference>
<sequence length="422" mass="44746">MTDLLLRDVRIENAPDPTDVRIHDGRITETGPGLTAPEGAEVLDGEGRVLLPGLVETHLHPDKALLDAIRPNPTGTLDGAIRVTGELKRAFTHDSVRARAEQVLAMCVRNGTTTVRAHPDVDPIAGLTGLEVMLELRETWADLVSLQIVAFPQEGIFKAPDTHALLRKSLDAGADVVGGCTYAEKDLADCKRHVELVLDLAVEYGVPADLHCDFSDDAADPRFALAGFIAAQTAARGLGGRVALGHVTSLGALPPAKRRAVAADLAQAGVAVVPLPATDLFLGGRNDEQAVRRAITPVRDLWDAGVLMACSNNNIRNAFTPYGTGDLLDTALLLARLAHLSGPADLHRVLQLVTHDAARIAGLTDYGVHVGAVADLVLTDTRDYAAVLLERPVRTAVIKSGRIVARSTHSSELTLAPARLAD</sequence>
<dbReference type="Proteomes" id="UP000642284">
    <property type="component" value="Unassembled WGS sequence"/>
</dbReference>
<dbReference type="PANTHER" id="PTHR32027:SF9">
    <property type="entry name" value="BLL3847 PROTEIN"/>
    <property type="match status" value="1"/>
</dbReference>
<dbReference type="PANTHER" id="PTHR32027">
    <property type="entry name" value="CYTOSINE DEAMINASE"/>
    <property type="match status" value="1"/>
</dbReference>
<dbReference type="SUPFAM" id="SSF51338">
    <property type="entry name" value="Composite domain of metallo-dependent hydrolases"/>
    <property type="match status" value="1"/>
</dbReference>
<dbReference type="Pfam" id="PF07969">
    <property type="entry name" value="Amidohydro_3"/>
    <property type="match status" value="1"/>
</dbReference>
<reference evidence="2 3" key="1">
    <citation type="submission" date="2020-08" db="EMBL/GenBank/DDBJ databases">
        <title>Genemic of Streptomyces polyaspartic.</title>
        <authorList>
            <person name="Liu W."/>
        </authorList>
    </citation>
    <scope>NUCLEOTIDE SEQUENCE [LARGE SCALE GENOMIC DNA]</scope>
    <source>
        <strain evidence="2 3">TRM66268-LWL</strain>
    </source>
</reference>
<dbReference type="SUPFAM" id="SSF51556">
    <property type="entry name" value="Metallo-dependent hydrolases"/>
    <property type="match status" value="1"/>
</dbReference>
<dbReference type="Gene3D" id="3.20.20.140">
    <property type="entry name" value="Metal-dependent hydrolases"/>
    <property type="match status" value="1"/>
</dbReference>
<dbReference type="RefSeq" id="WP_187819177.1">
    <property type="nucleotide sequence ID" value="NZ_JACTVJ010000029.1"/>
</dbReference>
<keyword evidence="3" id="KW-1185">Reference proteome</keyword>
<dbReference type="EMBL" id="JACTVJ010000029">
    <property type="protein sequence ID" value="MBC9718749.1"/>
    <property type="molecule type" value="Genomic_DNA"/>
</dbReference>
<dbReference type="CDD" id="cd01293">
    <property type="entry name" value="Bact_CD"/>
    <property type="match status" value="1"/>
</dbReference>
<evidence type="ECO:0000259" key="1">
    <source>
        <dbReference type="Pfam" id="PF07969"/>
    </source>
</evidence>
<gene>
    <name evidence="2" type="ORF">H9Y04_40105</name>
</gene>
<evidence type="ECO:0000313" key="2">
    <source>
        <dbReference type="EMBL" id="MBC9718749.1"/>
    </source>
</evidence>
<dbReference type="InterPro" id="IPR032466">
    <property type="entry name" value="Metal_Hydrolase"/>
</dbReference>
<dbReference type="InterPro" id="IPR011059">
    <property type="entry name" value="Metal-dep_hydrolase_composite"/>
</dbReference>
<dbReference type="InterPro" id="IPR052349">
    <property type="entry name" value="Metallo-hydrolase_Enzymes"/>
</dbReference>
<organism evidence="2 3">
    <name type="scientific">Streptomyces polyasparticus</name>
    <dbReference type="NCBI Taxonomy" id="2767826"/>
    <lineage>
        <taxon>Bacteria</taxon>
        <taxon>Bacillati</taxon>
        <taxon>Actinomycetota</taxon>
        <taxon>Actinomycetes</taxon>
        <taxon>Kitasatosporales</taxon>
        <taxon>Streptomycetaceae</taxon>
        <taxon>Streptomyces</taxon>
    </lineage>
</organism>
<feature type="domain" description="Amidohydrolase 3" evidence="1">
    <location>
        <begin position="73"/>
        <end position="405"/>
    </location>
</feature>
<protein>
    <submittedName>
        <fullName evidence="2">Amidohydrolase family protein</fullName>
    </submittedName>
</protein>
<dbReference type="Gene3D" id="2.30.40.10">
    <property type="entry name" value="Urease, subunit C, domain 1"/>
    <property type="match status" value="1"/>
</dbReference>
<proteinExistence type="predicted"/>
<name>A0ABR7SVC0_9ACTN</name>
<accession>A0ABR7SVC0</accession>
<evidence type="ECO:0000313" key="3">
    <source>
        <dbReference type="Proteomes" id="UP000642284"/>
    </source>
</evidence>
<comment type="caution">
    <text evidence="2">The sequence shown here is derived from an EMBL/GenBank/DDBJ whole genome shotgun (WGS) entry which is preliminary data.</text>
</comment>